<feature type="transmembrane region" description="Helical" evidence="1">
    <location>
        <begin position="73"/>
        <end position="92"/>
    </location>
</feature>
<dbReference type="EMBL" id="JAMQJZ010000005">
    <property type="protein sequence ID" value="MDC3420330.1"/>
    <property type="molecule type" value="Genomic_DNA"/>
</dbReference>
<keyword evidence="1" id="KW-0472">Membrane</keyword>
<keyword evidence="1" id="KW-1133">Transmembrane helix</keyword>
<sequence length="103" mass="11809">MIQLVVSLVIYFVLFFGISFILNMLLRRTWIMSFFYPIVVLLIVDDFAISYYFTNPISAFTTVWSDMTKLNGYDIAILLSGLIGTIASGIVIKKLRKSGYQMF</sequence>
<feature type="transmembrane region" description="Helical" evidence="1">
    <location>
        <begin position="33"/>
        <end position="53"/>
    </location>
</feature>
<keyword evidence="1" id="KW-0812">Transmembrane</keyword>
<feature type="transmembrane region" description="Helical" evidence="1">
    <location>
        <begin position="6"/>
        <end position="26"/>
    </location>
</feature>
<gene>
    <name evidence="2" type="ORF">NC661_08125</name>
</gene>
<comment type="caution">
    <text evidence="2">The sequence shown here is derived from an EMBL/GenBank/DDBJ whole genome shotgun (WGS) entry which is preliminary data.</text>
</comment>
<protein>
    <submittedName>
        <fullName evidence="2">YuiB family protein</fullName>
    </submittedName>
</protein>
<accession>A0A9X3WKI6</accession>
<dbReference type="InterPro" id="IPR025917">
    <property type="entry name" value="YuiB"/>
</dbReference>
<evidence type="ECO:0000256" key="1">
    <source>
        <dbReference type="SAM" id="Phobius"/>
    </source>
</evidence>
<evidence type="ECO:0000313" key="2">
    <source>
        <dbReference type="EMBL" id="MDC3420330.1"/>
    </source>
</evidence>
<dbReference type="Pfam" id="PF14068">
    <property type="entry name" value="YuiB"/>
    <property type="match status" value="1"/>
</dbReference>
<name>A0A9X3WKI6_9BACI</name>
<dbReference type="Proteomes" id="UP001145072">
    <property type="component" value="Unassembled WGS sequence"/>
</dbReference>
<dbReference type="AlphaFoldDB" id="A0A9X3WKI6"/>
<reference evidence="2" key="1">
    <citation type="submission" date="2022-06" db="EMBL/GenBank/DDBJ databases">
        <title>Aquibacillus sp. a new bacterium isolated from soil saline samples.</title>
        <authorList>
            <person name="Galisteo C."/>
            <person name="De La Haba R."/>
            <person name="Sanchez-Porro C."/>
            <person name="Ventosa A."/>
        </authorList>
    </citation>
    <scope>NUCLEOTIDE SEQUENCE</scope>
    <source>
        <strain evidence="2">JCM 12387</strain>
    </source>
</reference>
<keyword evidence="3" id="KW-1185">Reference proteome</keyword>
<proteinExistence type="predicted"/>
<dbReference type="RefSeq" id="WP_259868927.1">
    <property type="nucleotide sequence ID" value="NZ_JAMQJZ010000005.1"/>
</dbReference>
<evidence type="ECO:0000313" key="3">
    <source>
        <dbReference type="Proteomes" id="UP001145072"/>
    </source>
</evidence>
<organism evidence="2 3">
    <name type="scientific">Aquibacillus koreensis</name>
    <dbReference type="NCBI Taxonomy" id="279446"/>
    <lineage>
        <taxon>Bacteria</taxon>
        <taxon>Bacillati</taxon>
        <taxon>Bacillota</taxon>
        <taxon>Bacilli</taxon>
        <taxon>Bacillales</taxon>
        <taxon>Bacillaceae</taxon>
        <taxon>Aquibacillus</taxon>
    </lineage>
</organism>